<keyword evidence="3" id="KW-1185">Reference proteome</keyword>
<gene>
    <name evidence="2" type="ORF">ACJIZ3_019618</name>
</gene>
<evidence type="ECO:0000256" key="1">
    <source>
        <dbReference type="SAM" id="Phobius"/>
    </source>
</evidence>
<comment type="caution">
    <text evidence="2">The sequence shown here is derived from an EMBL/GenBank/DDBJ whole genome shotgun (WGS) entry which is preliminary data.</text>
</comment>
<accession>A0ABD3T2H9</accession>
<protein>
    <submittedName>
        <fullName evidence="2">Uncharacterized protein</fullName>
    </submittedName>
</protein>
<proteinExistence type="predicted"/>
<dbReference type="EMBL" id="JBJXBP010000005">
    <property type="protein sequence ID" value="KAL3830816.1"/>
    <property type="molecule type" value="Genomic_DNA"/>
</dbReference>
<keyword evidence="1" id="KW-0472">Membrane</keyword>
<keyword evidence="1" id="KW-0812">Transmembrane</keyword>
<dbReference type="PANTHER" id="PTHR33782">
    <property type="entry name" value="OS01G0121600 PROTEIN"/>
    <property type="match status" value="1"/>
</dbReference>
<dbReference type="PANTHER" id="PTHR33782:SF5">
    <property type="entry name" value="MEDIATOR OF RNA POLYMERASE II TRANSCRIPTION SUBUNIT"/>
    <property type="match status" value="1"/>
</dbReference>
<organism evidence="2 3">
    <name type="scientific">Penstemon smallii</name>
    <dbReference type="NCBI Taxonomy" id="265156"/>
    <lineage>
        <taxon>Eukaryota</taxon>
        <taxon>Viridiplantae</taxon>
        <taxon>Streptophyta</taxon>
        <taxon>Embryophyta</taxon>
        <taxon>Tracheophyta</taxon>
        <taxon>Spermatophyta</taxon>
        <taxon>Magnoliopsida</taxon>
        <taxon>eudicotyledons</taxon>
        <taxon>Gunneridae</taxon>
        <taxon>Pentapetalae</taxon>
        <taxon>asterids</taxon>
        <taxon>lamiids</taxon>
        <taxon>Lamiales</taxon>
        <taxon>Plantaginaceae</taxon>
        <taxon>Cheloneae</taxon>
        <taxon>Penstemon</taxon>
    </lineage>
</organism>
<sequence length="84" mass="9548">MKMIERNYEAPVEWMNWEKQIYTSYDSIVCDAMRVLQSFLMETRPSLALGMIALIALSVPISTAVVMFNLLEIIKVVLTGIHLG</sequence>
<dbReference type="Proteomes" id="UP001634393">
    <property type="component" value="Unassembled WGS sequence"/>
</dbReference>
<evidence type="ECO:0000313" key="3">
    <source>
        <dbReference type="Proteomes" id="UP001634393"/>
    </source>
</evidence>
<feature type="transmembrane region" description="Helical" evidence="1">
    <location>
        <begin position="47"/>
        <end position="71"/>
    </location>
</feature>
<evidence type="ECO:0000313" key="2">
    <source>
        <dbReference type="EMBL" id="KAL3830816.1"/>
    </source>
</evidence>
<dbReference type="AlphaFoldDB" id="A0ABD3T2H9"/>
<name>A0ABD3T2H9_9LAMI</name>
<keyword evidence="1" id="KW-1133">Transmembrane helix</keyword>
<reference evidence="2 3" key="1">
    <citation type="submission" date="2024-12" db="EMBL/GenBank/DDBJ databases">
        <title>The unique morphological basis and parallel evolutionary history of personate flowers in Penstemon.</title>
        <authorList>
            <person name="Depatie T.H."/>
            <person name="Wessinger C.A."/>
        </authorList>
    </citation>
    <scope>NUCLEOTIDE SEQUENCE [LARGE SCALE GENOMIC DNA]</scope>
    <source>
        <strain evidence="2">WTNN_2</strain>
        <tissue evidence="2">Leaf</tissue>
    </source>
</reference>